<organism evidence="2">
    <name type="scientific">marine sediment metagenome</name>
    <dbReference type="NCBI Taxonomy" id="412755"/>
    <lineage>
        <taxon>unclassified sequences</taxon>
        <taxon>metagenomes</taxon>
        <taxon>ecological metagenomes</taxon>
    </lineage>
</organism>
<feature type="non-terminal residue" evidence="2">
    <location>
        <position position="1"/>
    </location>
</feature>
<gene>
    <name evidence="2" type="ORF">S01H1_21553</name>
</gene>
<dbReference type="AlphaFoldDB" id="X0TR65"/>
<name>X0TR65_9ZZZZ</name>
<feature type="non-terminal residue" evidence="2">
    <location>
        <position position="243"/>
    </location>
</feature>
<protein>
    <recommendedName>
        <fullName evidence="1">CHAT domain-containing protein</fullName>
    </recommendedName>
</protein>
<dbReference type="EMBL" id="BARS01011970">
    <property type="protein sequence ID" value="GAF95729.1"/>
    <property type="molecule type" value="Genomic_DNA"/>
</dbReference>
<proteinExistence type="predicted"/>
<evidence type="ECO:0000313" key="2">
    <source>
        <dbReference type="EMBL" id="GAF95729.1"/>
    </source>
</evidence>
<dbReference type="Pfam" id="PF12770">
    <property type="entry name" value="CHAT"/>
    <property type="match status" value="1"/>
</dbReference>
<sequence length="243" mass="27428">SLQEIIQREQLNGFKPQKDFLAFGDPFFGPNEDEGNGEDTLKDFNSADTFDFLRLKYSGLEIEKIAALFKKPKINIFKREKATEEQLKKLNLTDYKILHFATHSIIDDKKPARSSIVLSIDETSVEDGLLQMREIFNLKLNADLVALSACQTGLGQFIKGEGIEGLSRAFFYAGASSALISLWPVHDQASSQFMERFYSHLRSSNSIINSLRKTKLEMISSDVLSHPYYWAGFVVTGNSDKII</sequence>
<evidence type="ECO:0000259" key="1">
    <source>
        <dbReference type="Pfam" id="PF12770"/>
    </source>
</evidence>
<comment type="caution">
    <text evidence="2">The sequence shown here is derived from an EMBL/GenBank/DDBJ whole genome shotgun (WGS) entry which is preliminary data.</text>
</comment>
<dbReference type="PANTHER" id="PTHR10098">
    <property type="entry name" value="RAPSYN-RELATED"/>
    <property type="match status" value="1"/>
</dbReference>
<dbReference type="PANTHER" id="PTHR10098:SF108">
    <property type="entry name" value="TETRATRICOPEPTIDE REPEAT PROTEIN 28"/>
    <property type="match status" value="1"/>
</dbReference>
<reference evidence="2" key="1">
    <citation type="journal article" date="2014" name="Front. Microbiol.">
        <title>High frequency of phylogenetically diverse reductive dehalogenase-homologous genes in deep subseafloor sedimentary metagenomes.</title>
        <authorList>
            <person name="Kawai M."/>
            <person name="Futagami T."/>
            <person name="Toyoda A."/>
            <person name="Takaki Y."/>
            <person name="Nishi S."/>
            <person name="Hori S."/>
            <person name="Arai W."/>
            <person name="Tsubouchi T."/>
            <person name="Morono Y."/>
            <person name="Uchiyama I."/>
            <person name="Ito T."/>
            <person name="Fujiyama A."/>
            <person name="Inagaki F."/>
            <person name="Takami H."/>
        </authorList>
    </citation>
    <scope>NUCLEOTIDE SEQUENCE</scope>
    <source>
        <strain evidence="2">Expedition CK06-06</strain>
    </source>
</reference>
<dbReference type="InterPro" id="IPR024983">
    <property type="entry name" value="CHAT_dom"/>
</dbReference>
<accession>X0TR65</accession>
<feature type="domain" description="CHAT" evidence="1">
    <location>
        <begin position="16"/>
        <end position="238"/>
    </location>
</feature>